<comment type="subcellular location">
    <subcellularLocation>
        <location evidence="1">Membrane</location>
        <topology evidence="1">Multi-pass membrane protein</topology>
    </subcellularLocation>
</comment>
<dbReference type="Pfam" id="PF07681">
    <property type="entry name" value="DoxX"/>
    <property type="match status" value="1"/>
</dbReference>
<dbReference type="GO" id="GO:0016020">
    <property type="term" value="C:membrane"/>
    <property type="evidence" value="ECO:0007669"/>
    <property type="project" value="UniProtKB-SubCell"/>
</dbReference>
<evidence type="ECO:0000256" key="1">
    <source>
        <dbReference type="ARBA" id="ARBA00004141"/>
    </source>
</evidence>
<feature type="transmembrane region" description="Helical" evidence="5">
    <location>
        <begin position="26"/>
        <end position="45"/>
    </location>
</feature>
<feature type="transmembrane region" description="Helical" evidence="5">
    <location>
        <begin position="108"/>
        <end position="132"/>
    </location>
</feature>
<dbReference type="InterPro" id="IPR032808">
    <property type="entry name" value="DoxX"/>
</dbReference>
<dbReference type="EMBL" id="MHVS01000005">
    <property type="protein sequence ID" value="OHA96498.1"/>
    <property type="molecule type" value="Genomic_DNA"/>
</dbReference>
<evidence type="ECO:0000313" key="7">
    <source>
        <dbReference type="Proteomes" id="UP000177279"/>
    </source>
</evidence>
<dbReference type="Proteomes" id="UP000177279">
    <property type="component" value="Unassembled WGS sequence"/>
</dbReference>
<evidence type="ECO:0000256" key="2">
    <source>
        <dbReference type="ARBA" id="ARBA00022692"/>
    </source>
</evidence>
<name>A0A1G2THG1_9BACT</name>
<keyword evidence="2 5" id="KW-0812">Transmembrane</keyword>
<evidence type="ECO:0000313" key="6">
    <source>
        <dbReference type="EMBL" id="OHA96498.1"/>
    </source>
</evidence>
<reference evidence="6 7" key="1">
    <citation type="journal article" date="2016" name="Nat. Commun.">
        <title>Thousands of microbial genomes shed light on interconnected biogeochemical processes in an aquifer system.</title>
        <authorList>
            <person name="Anantharaman K."/>
            <person name="Brown C.T."/>
            <person name="Hug L.A."/>
            <person name="Sharon I."/>
            <person name="Castelle C.J."/>
            <person name="Probst A.J."/>
            <person name="Thomas B.C."/>
            <person name="Singh A."/>
            <person name="Wilkins M.J."/>
            <person name="Karaoz U."/>
            <person name="Brodie E.L."/>
            <person name="Williams K.H."/>
            <person name="Hubbard S.S."/>
            <person name="Banfield J.F."/>
        </authorList>
    </citation>
    <scope>NUCLEOTIDE SEQUENCE [LARGE SCALE GENOMIC DNA]</scope>
</reference>
<proteinExistence type="predicted"/>
<protein>
    <submittedName>
        <fullName evidence="6">DoxX family protein</fullName>
    </submittedName>
</protein>
<dbReference type="PANTHER" id="PTHR39157:SF1">
    <property type="entry name" value="DOXX FAMILY PROTEIN"/>
    <property type="match status" value="1"/>
</dbReference>
<dbReference type="AlphaFoldDB" id="A0A1G2THG1"/>
<evidence type="ECO:0000256" key="4">
    <source>
        <dbReference type="ARBA" id="ARBA00023136"/>
    </source>
</evidence>
<keyword evidence="3 5" id="KW-1133">Transmembrane helix</keyword>
<dbReference type="PANTHER" id="PTHR39157">
    <property type="entry name" value="INTEGRAL MEMBRANE PROTEIN-RELATED"/>
    <property type="match status" value="1"/>
</dbReference>
<gene>
    <name evidence="6" type="ORF">A3D49_01310</name>
</gene>
<evidence type="ECO:0000256" key="3">
    <source>
        <dbReference type="ARBA" id="ARBA00022989"/>
    </source>
</evidence>
<comment type="caution">
    <text evidence="6">The sequence shown here is derived from an EMBL/GenBank/DDBJ whole genome shotgun (WGS) entry which is preliminary data.</text>
</comment>
<evidence type="ECO:0000256" key="5">
    <source>
        <dbReference type="SAM" id="Phobius"/>
    </source>
</evidence>
<organism evidence="6 7">
    <name type="scientific">Candidatus Zambryskibacteria bacterium RIFCSPHIGHO2_02_FULL_43_37</name>
    <dbReference type="NCBI Taxonomy" id="1802749"/>
    <lineage>
        <taxon>Bacteria</taxon>
        <taxon>Candidatus Zambryskiibacteriota</taxon>
    </lineage>
</organism>
<feature type="transmembrane region" description="Helical" evidence="5">
    <location>
        <begin position="144"/>
        <end position="165"/>
    </location>
</feature>
<keyword evidence="4 5" id="KW-0472">Membrane</keyword>
<sequence>MRSLTYVTHVPEPPLARFLFANPKMAWVWLIIRLYVGYAWLMAGWEKLLNPAWTGEHAGAAVTGFLKGALAKTSGLHPDVTGWYAAFIQNSALPNAEVFSYIVVYGEIAVGIALILGILTGIAAFFGTFMNLNFLFAGTVSTNPILLLLSLFLILAWRVAGWYGIDRWLLPKVGVPWAGNKY</sequence>
<accession>A0A1G2THG1</accession>